<name>A0AAF1AUI0_DAUCS</name>
<evidence type="ECO:0000313" key="2">
    <source>
        <dbReference type="Proteomes" id="UP000077755"/>
    </source>
</evidence>
<organism evidence="1 2">
    <name type="scientific">Daucus carota subsp. sativus</name>
    <name type="common">Carrot</name>
    <dbReference type="NCBI Taxonomy" id="79200"/>
    <lineage>
        <taxon>Eukaryota</taxon>
        <taxon>Viridiplantae</taxon>
        <taxon>Streptophyta</taxon>
        <taxon>Embryophyta</taxon>
        <taxon>Tracheophyta</taxon>
        <taxon>Spermatophyta</taxon>
        <taxon>Magnoliopsida</taxon>
        <taxon>eudicotyledons</taxon>
        <taxon>Gunneridae</taxon>
        <taxon>Pentapetalae</taxon>
        <taxon>asterids</taxon>
        <taxon>campanulids</taxon>
        <taxon>Apiales</taxon>
        <taxon>Apiaceae</taxon>
        <taxon>Apioideae</taxon>
        <taxon>Scandiceae</taxon>
        <taxon>Daucinae</taxon>
        <taxon>Daucus</taxon>
        <taxon>Daucus sect. Daucus</taxon>
    </lineage>
</organism>
<proteinExistence type="predicted"/>
<sequence>MNEEVMERAKPHIGSLPCGMKPLMPSRLLCR</sequence>
<evidence type="ECO:0000313" key="1">
    <source>
        <dbReference type="EMBL" id="WOG92745.1"/>
    </source>
</evidence>
<reference evidence="1" key="1">
    <citation type="journal article" date="2016" name="Nat. Genet.">
        <title>A high-quality carrot genome assembly provides new insights into carotenoid accumulation and asterid genome evolution.</title>
        <authorList>
            <person name="Iorizzo M."/>
            <person name="Ellison S."/>
            <person name="Senalik D."/>
            <person name="Zeng P."/>
            <person name="Satapoomin P."/>
            <person name="Huang J."/>
            <person name="Bowman M."/>
            <person name="Iovene M."/>
            <person name="Sanseverino W."/>
            <person name="Cavagnaro P."/>
            <person name="Yildiz M."/>
            <person name="Macko-Podgorni A."/>
            <person name="Moranska E."/>
            <person name="Grzebelus E."/>
            <person name="Grzebelus D."/>
            <person name="Ashrafi H."/>
            <person name="Zheng Z."/>
            <person name="Cheng S."/>
            <person name="Spooner D."/>
            <person name="Van Deynze A."/>
            <person name="Simon P."/>
        </authorList>
    </citation>
    <scope>NUCLEOTIDE SEQUENCE</scope>
    <source>
        <tissue evidence="1">Leaf</tissue>
    </source>
</reference>
<protein>
    <submittedName>
        <fullName evidence="1">Uncharacterized protein</fullName>
    </submittedName>
</protein>
<gene>
    <name evidence="1" type="ORF">DCAR_0312020</name>
</gene>
<reference evidence="1" key="2">
    <citation type="submission" date="2022-03" db="EMBL/GenBank/DDBJ databases">
        <title>Draft title - Genomic analysis of global carrot germplasm unveils the trajectory of domestication and the origin of high carotenoid orange carrot.</title>
        <authorList>
            <person name="Iorizzo M."/>
            <person name="Ellison S."/>
            <person name="Senalik D."/>
            <person name="Macko-Podgorni A."/>
            <person name="Grzebelus D."/>
            <person name="Bostan H."/>
            <person name="Rolling W."/>
            <person name="Curaba J."/>
            <person name="Simon P."/>
        </authorList>
    </citation>
    <scope>NUCLEOTIDE SEQUENCE</scope>
    <source>
        <tissue evidence="1">Leaf</tissue>
    </source>
</reference>
<dbReference type="Proteomes" id="UP000077755">
    <property type="component" value="Chromosome 3"/>
</dbReference>
<dbReference type="AlphaFoldDB" id="A0AAF1AUI0"/>
<dbReference type="EMBL" id="CP093345">
    <property type="protein sequence ID" value="WOG92745.1"/>
    <property type="molecule type" value="Genomic_DNA"/>
</dbReference>
<accession>A0AAF1AUI0</accession>
<keyword evidence="2" id="KW-1185">Reference proteome</keyword>